<protein>
    <submittedName>
        <fullName evidence="2">Uncharacterized protein</fullName>
    </submittedName>
</protein>
<dbReference type="PROSITE" id="PS51257">
    <property type="entry name" value="PROKAR_LIPOPROTEIN"/>
    <property type="match status" value="1"/>
</dbReference>
<dbReference type="EMBL" id="MLJW01001377">
    <property type="protein sequence ID" value="OIQ78563.1"/>
    <property type="molecule type" value="Genomic_DNA"/>
</dbReference>
<sequence length="205" mass="23659">MRLTGYDWKVLQPALIVLGVVACIVMILLGYAVRQQEQARQAMRAQQIRLDQARNRFQTLGARKDITLPYQKLYLDLVRQGFFGEERRREWIDDLGRIRRQYKLFDISYYIGVRESYKLPRNPVNGVYELYRSPMRIEVPLLHEGDLLVMIDALAHRWGASFGLRECGISRIGEGTVNNDEPNLNASCEIDWQTVAESPQAGGRS</sequence>
<keyword evidence="1" id="KW-0812">Transmembrane</keyword>
<reference evidence="2" key="1">
    <citation type="submission" date="2016-10" db="EMBL/GenBank/DDBJ databases">
        <title>Sequence of Gallionella enrichment culture.</title>
        <authorList>
            <person name="Poehlein A."/>
            <person name="Muehling M."/>
            <person name="Daniel R."/>
        </authorList>
    </citation>
    <scope>NUCLEOTIDE SEQUENCE</scope>
</reference>
<feature type="transmembrane region" description="Helical" evidence="1">
    <location>
        <begin position="12"/>
        <end position="33"/>
    </location>
</feature>
<organism evidence="2">
    <name type="scientific">mine drainage metagenome</name>
    <dbReference type="NCBI Taxonomy" id="410659"/>
    <lineage>
        <taxon>unclassified sequences</taxon>
        <taxon>metagenomes</taxon>
        <taxon>ecological metagenomes</taxon>
    </lineage>
</organism>
<comment type="caution">
    <text evidence="2">The sequence shown here is derived from an EMBL/GenBank/DDBJ whole genome shotgun (WGS) entry which is preliminary data.</text>
</comment>
<keyword evidence="1" id="KW-1133">Transmembrane helix</keyword>
<accession>A0A1J5QM25</accession>
<evidence type="ECO:0000256" key="1">
    <source>
        <dbReference type="SAM" id="Phobius"/>
    </source>
</evidence>
<dbReference type="AlphaFoldDB" id="A0A1J5QM25"/>
<proteinExistence type="predicted"/>
<evidence type="ECO:0000313" key="2">
    <source>
        <dbReference type="EMBL" id="OIQ78563.1"/>
    </source>
</evidence>
<name>A0A1J5QM25_9ZZZZ</name>
<keyword evidence="1" id="KW-0472">Membrane</keyword>
<gene>
    <name evidence="2" type="ORF">GALL_397240</name>
</gene>